<name>A0A1E1MQW7_RHYSE</name>
<accession>A0A1E1MQW7</accession>
<sequence length="156" mass="17983">MVRKHLGPLVIQDMPSLRADGVLPNEDQRQLQILVNQRKSHPGILTYVRSPYIAEERKLKEFVPGCLRRRLGSIDPARLIDSTSGFFDLGAGNLARLECIRPDPNWISGRIWWDRIERFNRASSECTICNRHGQRRQDRRDYKGLALTPPCPPQRA</sequence>
<evidence type="ECO:0000313" key="1">
    <source>
        <dbReference type="EMBL" id="CZT51481.1"/>
    </source>
</evidence>
<keyword evidence="2" id="KW-1185">Reference proteome</keyword>
<organism evidence="1 2">
    <name type="scientific">Rhynchosporium secalis</name>
    <name type="common">Barley scald fungus</name>
    <dbReference type="NCBI Taxonomy" id="38038"/>
    <lineage>
        <taxon>Eukaryota</taxon>
        <taxon>Fungi</taxon>
        <taxon>Dikarya</taxon>
        <taxon>Ascomycota</taxon>
        <taxon>Pezizomycotina</taxon>
        <taxon>Leotiomycetes</taxon>
        <taxon>Helotiales</taxon>
        <taxon>Ploettnerulaceae</taxon>
        <taxon>Rhynchosporium</taxon>
    </lineage>
</organism>
<gene>
    <name evidence="1" type="ORF">RSE6_12629</name>
</gene>
<reference evidence="2" key="1">
    <citation type="submission" date="2016-03" db="EMBL/GenBank/DDBJ databases">
        <authorList>
            <person name="Guldener U."/>
        </authorList>
    </citation>
    <scope>NUCLEOTIDE SEQUENCE [LARGE SCALE GENOMIC DNA]</scope>
</reference>
<protein>
    <submittedName>
        <fullName evidence="1">Uncharacterized protein</fullName>
    </submittedName>
</protein>
<dbReference type="Proteomes" id="UP000177625">
    <property type="component" value="Unassembled WGS sequence"/>
</dbReference>
<proteinExistence type="predicted"/>
<evidence type="ECO:0000313" key="2">
    <source>
        <dbReference type="Proteomes" id="UP000177625"/>
    </source>
</evidence>
<dbReference type="AlphaFoldDB" id="A0A1E1MQW7"/>
<dbReference type="EMBL" id="FJVC01000492">
    <property type="protein sequence ID" value="CZT51481.1"/>
    <property type="molecule type" value="Genomic_DNA"/>
</dbReference>